<dbReference type="NCBIfam" id="TIGR02436">
    <property type="entry name" value="four helix bundle protein"/>
    <property type="match status" value="1"/>
</dbReference>
<dbReference type="SUPFAM" id="SSF158446">
    <property type="entry name" value="IVS-encoded protein-like"/>
    <property type="match status" value="1"/>
</dbReference>
<protein>
    <recommendedName>
        <fullName evidence="2">Four helix bundle protein</fullName>
    </recommendedName>
</protein>
<dbReference type="PIRSF" id="PIRSF035652">
    <property type="entry name" value="CHP02436"/>
    <property type="match status" value="1"/>
</dbReference>
<evidence type="ECO:0008006" key="2">
    <source>
        <dbReference type="Google" id="ProtNLM"/>
    </source>
</evidence>
<name>X1J1D8_9ZZZZ</name>
<gene>
    <name evidence="1" type="ORF">S03H2_60288</name>
</gene>
<dbReference type="AlphaFoldDB" id="X1J1D8"/>
<dbReference type="Gene3D" id="1.20.1440.60">
    <property type="entry name" value="23S rRNA-intervening sequence"/>
    <property type="match status" value="1"/>
</dbReference>
<dbReference type="Pfam" id="PF05635">
    <property type="entry name" value="23S_rRNA_IVP"/>
    <property type="match status" value="1"/>
</dbReference>
<dbReference type="PANTHER" id="PTHR38471:SF2">
    <property type="entry name" value="FOUR HELIX BUNDLE PROTEIN"/>
    <property type="match status" value="1"/>
</dbReference>
<dbReference type="InterPro" id="IPR012657">
    <property type="entry name" value="23S_rRNA-intervening_sequence"/>
</dbReference>
<dbReference type="InterPro" id="IPR036583">
    <property type="entry name" value="23S_rRNA_IVS_sf"/>
</dbReference>
<comment type="caution">
    <text evidence="1">The sequence shown here is derived from an EMBL/GenBank/DDBJ whole genome shotgun (WGS) entry which is preliminary data.</text>
</comment>
<sequence>MQNDRVKFKNEFEGRVYRFALDVIRFADRLPAEQISRIISAQLLRSTTSIGANVIEAQAASSRKDYTNFFTYALKSANECKFWLGLLRDCGRGGEETVNKLLKEATEIANILASSILTLKRRK</sequence>
<accession>X1J1D8</accession>
<organism evidence="1">
    <name type="scientific">marine sediment metagenome</name>
    <dbReference type="NCBI Taxonomy" id="412755"/>
    <lineage>
        <taxon>unclassified sequences</taxon>
        <taxon>metagenomes</taxon>
        <taxon>ecological metagenomes</taxon>
    </lineage>
</organism>
<proteinExistence type="predicted"/>
<dbReference type="EMBL" id="BARU01038836">
    <property type="protein sequence ID" value="GAH88471.1"/>
    <property type="molecule type" value="Genomic_DNA"/>
</dbReference>
<evidence type="ECO:0000313" key="1">
    <source>
        <dbReference type="EMBL" id="GAH88471.1"/>
    </source>
</evidence>
<reference evidence="1" key="1">
    <citation type="journal article" date="2014" name="Front. Microbiol.">
        <title>High frequency of phylogenetically diverse reductive dehalogenase-homologous genes in deep subseafloor sedimentary metagenomes.</title>
        <authorList>
            <person name="Kawai M."/>
            <person name="Futagami T."/>
            <person name="Toyoda A."/>
            <person name="Takaki Y."/>
            <person name="Nishi S."/>
            <person name="Hori S."/>
            <person name="Arai W."/>
            <person name="Tsubouchi T."/>
            <person name="Morono Y."/>
            <person name="Uchiyama I."/>
            <person name="Ito T."/>
            <person name="Fujiyama A."/>
            <person name="Inagaki F."/>
            <person name="Takami H."/>
        </authorList>
    </citation>
    <scope>NUCLEOTIDE SEQUENCE</scope>
    <source>
        <strain evidence="1">Expedition CK06-06</strain>
    </source>
</reference>
<dbReference type="PANTHER" id="PTHR38471">
    <property type="entry name" value="FOUR HELIX BUNDLE PROTEIN"/>
    <property type="match status" value="1"/>
</dbReference>